<feature type="signal peptide" evidence="1">
    <location>
        <begin position="1"/>
        <end position="23"/>
    </location>
</feature>
<keyword evidence="1" id="KW-0732">Signal</keyword>
<name>A0A6M2E2A1_9ACAR</name>
<reference evidence="2" key="1">
    <citation type="submission" date="2019-12" db="EMBL/GenBank/DDBJ databases">
        <title>The sialotranscriptome of the gopher-tortoise tick, Amblyomma tuberculatum.</title>
        <authorList>
            <person name="Karim S."/>
            <person name="Andersen J."/>
            <person name="Kumar D."/>
            <person name="Adamson S."/>
            <person name="Ennen J."/>
            <person name="Qualis C.P."/>
            <person name="Ribeiro J.M.C."/>
        </authorList>
    </citation>
    <scope>NUCLEOTIDE SEQUENCE</scope>
    <source>
        <strain evidence="2">Removed</strain>
        <tissue evidence="2">Salivary glands</tissue>
    </source>
</reference>
<evidence type="ECO:0000256" key="1">
    <source>
        <dbReference type="SAM" id="SignalP"/>
    </source>
</evidence>
<accession>A0A6M2E2A1</accession>
<sequence length="120" mass="14210">MKFQAIALCAILFLETLFNTSTGLPNKHPDSRDRQLGLGGFNYGDYPGVYPAYYPGHRPYHGRWPNLSFNPYRQYGRWCGRTFCPWGYRCETMTVYCIRAPCPQPKRCVPYWYHRSQRRT</sequence>
<feature type="chain" id="PRO_5026829440" evidence="1">
    <location>
        <begin position="24"/>
        <end position="120"/>
    </location>
</feature>
<organism evidence="2">
    <name type="scientific">Amblyomma tuberculatum</name>
    <dbReference type="NCBI Taxonomy" id="48802"/>
    <lineage>
        <taxon>Eukaryota</taxon>
        <taxon>Metazoa</taxon>
        <taxon>Ecdysozoa</taxon>
        <taxon>Arthropoda</taxon>
        <taxon>Chelicerata</taxon>
        <taxon>Arachnida</taxon>
        <taxon>Acari</taxon>
        <taxon>Parasitiformes</taxon>
        <taxon>Ixodida</taxon>
        <taxon>Ixodoidea</taxon>
        <taxon>Ixodidae</taxon>
        <taxon>Amblyomminae</taxon>
        <taxon>Amblyomma</taxon>
    </lineage>
</organism>
<evidence type="ECO:0000313" key="2">
    <source>
        <dbReference type="EMBL" id="NOV52602.1"/>
    </source>
</evidence>
<protein>
    <submittedName>
        <fullName evidence="2">Putative conserved secreted protein</fullName>
    </submittedName>
</protein>
<proteinExistence type="predicted"/>
<dbReference type="EMBL" id="GIDH01000659">
    <property type="protein sequence ID" value="NOV52602.1"/>
    <property type="molecule type" value="Transcribed_RNA"/>
</dbReference>
<dbReference type="AlphaFoldDB" id="A0A6M2E2A1"/>